<proteinExistence type="predicted"/>
<dbReference type="Pfam" id="PF00196">
    <property type="entry name" value="GerE"/>
    <property type="match status" value="1"/>
</dbReference>
<dbReference type="PROSITE" id="PS50043">
    <property type="entry name" value="HTH_LUXR_2"/>
    <property type="match status" value="1"/>
</dbReference>
<dbReference type="Pfam" id="PF00072">
    <property type="entry name" value="Response_reg"/>
    <property type="match status" value="1"/>
</dbReference>
<dbReference type="AlphaFoldDB" id="A0A5R8KAQ1"/>
<keyword evidence="1 5" id="KW-0597">Phosphoprotein</keyword>
<dbReference type="InterPro" id="IPR016032">
    <property type="entry name" value="Sig_transdc_resp-reg_C-effctor"/>
</dbReference>
<dbReference type="PROSITE" id="PS00622">
    <property type="entry name" value="HTH_LUXR_1"/>
    <property type="match status" value="1"/>
</dbReference>
<dbReference type="GO" id="GO:0003677">
    <property type="term" value="F:DNA binding"/>
    <property type="evidence" value="ECO:0007669"/>
    <property type="project" value="UniProtKB-KW"/>
</dbReference>
<dbReference type="InterPro" id="IPR001789">
    <property type="entry name" value="Sig_transdc_resp-reg_receiver"/>
</dbReference>
<evidence type="ECO:0000313" key="8">
    <source>
        <dbReference type="EMBL" id="TLD68619.1"/>
    </source>
</evidence>
<evidence type="ECO:0000256" key="5">
    <source>
        <dbReference type="PROSITE-ProRule" id="PRU00169"/>
    </source>
</evidence>
<dbReference type="RefSeq" id="WP_138088373.1">
    <property type="nucleotide sequence ID" value="NZ_VAUV01000021.1"/>
</dbReference>
<dbReference type="GO" id="GO:0006355">
    <property type="term" value="P:regulation of DNA-templated transcription"/>
    <property type="evidence" value="ECO:0007669"/>
    <property type="project" value="InterPro"/>
</dbReference>
<dbReference type="SUPFAM" id="SSF46894">
    <property type="entry name" value="C-terminal effector domain of the bipartite response regulators"/>
    <property type="match status" value="1"/>
</dbReference>
<dbReference type="Proteomes" id="UP000306196">
    <property type="component" value="Unassembled WGS sequence"/>
</dbReference>
<dbReference type="Gene3D" id="3.40.50.2300">
    <property type="match status" value="1"/>
</dbReference>
<keyword evidence="4" id="KW-0804">Transcription</keyword>
<dbReference type="InterPro" id="IPR058245">
    <property type="entry name" value="NreC/VraR/RcsB-like_REC"/>
</dbReference>
<dbReference type="SMART" id="SM00448">
    <property type="entry name" value="REC"/>
    <property type="match status" value="1"/>
</dbReference>
<evidence type="ECO:0000256" key="2">
    <source>
        <dbReference type="ARBA" id="ARBA00023015"/>
    </source>
</evidence>
<dbReference type="PANTHER" id="PTHR43214:SF24">
    <property type="entry name" value="TRANSCRIPTIONAL REGULATORY PROTEIN NARL-RELATED"/>
    <property type="match status" value="1"/>
</dbReference>
<dbReference type="SUPFAM" id="SSF52172">
    <property type="entry name" value="CheY-like"/>
    <property type="match status" value="1"/>
</dbReference>
<organism evidence="8 9">
    <name type="scientific">Phragmitibacter flavus</name>
    <dbReference type="NCBI Taxonomy" id="2576071"/>
    <lineage>
        <taxon>Bacteria</taxon>
        <taxon>Pseudomonadati</taxon>
        <taxon>Verrucomicrobiota</taxon>
        <taxon>Verrucomicrobiia</taxon>
        <taxon>Verrucomicrobiales</taxon>
        <taxon>Verrucomicrobiaceae</taxon>
        <taxon>Phragmitibacter</taxon>
    </lineage>
</organism>
<feature type="modified residue" description="4-aspartylphosphate" evidence="5">
    <location>
        <position position="62"/>
    </location>
</feature>
<evidence type="ECO:0000259" key="7">
    <source>
        <dbReference type="PROSITE" id="PS50110"/>
    </source>
</evidence>
<dbReference type="PRINTS" id="PR00038">
    <property type="entry name" value="HTHLUXR"/>
</dbReference>
<protein>
    <submittedName>
        <fullName evidence="8">Response regulator transcription factor</fullName>
    </submittedName>
</protein>
<dbReference type="PROSITE" id="PS50110">
    <property type="entry name" value="RESPONSE_REGULATORY"/>
    <property type="match status" value="1"/>
</dbReference>
<feature type="domain" description="HTH luxR-type" evidence="6">
    <location>
        <begin position="151"/>
        <end position="215"/>
    </location>
</feature>
<dbReference type="InterPro" id="IPR039420">
    <property type="entry name" value="WalR-like"/>
</dbReference>
<dbReference type="InterPro" id="IPR011006">
    <property type="entry name" value="CheY-like_superfamily"/>
</dbReference>
<dbReference type="EMBL" id="VAUV01000021">
    <property type="protein sequence ID" value="TLD68619.1"/>
    <property type="molecule type" value="Genomic_DNA"/>
</dbReference>
<dbReference type="OrthoDB" id="190609at2"/>
<dbReference type="PANTHER" id="PTHR43214">
    <property type="entry name" value="TWO-COMPONENT RESPONSE REGULATOR"/>
    <property type="match status" value="1"/>
</dbReference>
<dbReference type="GO" id="GO:0000160">
    <property type="term" value="P:phosphorelay signal transduction system"/>
    <property type="evidence" value="ECO:0007669"/>
    <property type="project" value="InterPro"/>
</dbReference>
<evidence type="ECO:0000259" key="6">
    <source>
        <dbReference type="PROSITE" id="PS50043"/>
    </source>
</evidence>
<evidence type="ECO:0000256" key="4">
    <source>
        <dbReference type="ARBA" id="ARBA00023163"/>
    </source>
</evidence>
<dbReference type="CDD" id="cd17535">
    <property type="entry name" value="REC_NarL-like"/>
    <property type="match status" value="1"/>
</dbReference>
<keyword evidence="9" id="KW-1185">Reference proteome</keyword>
<sequence length="215" mass="23463">MNASTASTSVKVSIVEDDRVTRETLEKLINREPGLTCIATYPSAEQAIIEVPKLPPDVLLADINLTGRSGIECVAALKTAMPGLHVLMLTTYDDTENIFDSLRAGASGYMLKRARPADILAAVKEVHRGGSPMSMHIARKVVSYFHPGRTMAPELQTLTARENEILGQLSKGLQYKEIADQLNISTSTVRAHLHAIYGKLHVQSRTEAVVKFLGK</sequence>
<accession>A0A5R8KAQ1</accession>
<dbReference type="InterPro" id="IPR000792">
    <property type="entry name" value="Tscrpt_reg_LuxR_C"/>
</dbReference>
<keyword evidence="3" id="KW-0238">DNA-binding</keyword>
<name>A0A5R8KAQ1_9BACT</name>
<reference evidence="8 9" key="1">
    <citation type="submission" date="2019-05" db="EMBL/GenBank/DDBJ databases">
        <title>Verrucobacter flavum gen. nov., sp. nov. a new member of the family Verrucomicrobiaceae.</title>
        <authorList>
            <person name="Szuroczki S."/>
            <person name="Abbaszade G."/>
            <person name="Szabo A."/>
            <person name="Felfoldi T."/>
            <person name="Schumann P."/>
            <person name="Boka K."/>
            <person name="Keki Z."/>
            <person name="Toumi M."/>
            <person name="Toth E."/>
        </authorList>
    </citation>
    <scope>NUCLEOTIDE SEQUENCE [LARGE SCALE GENOMIC DNA]</scope>
    <source>
        <strain evidence="8 9">MG-N-17</strain>
    </source>
</reference>
<evidence type="ECO:0000256" key="1">
    <source>
        <dbReference type="ARBA" id="ARBA00022553"/>
    </source>
</evidence>
<dbReference type="CDD" id="cd06170">
    <property type="entry name" value="LuxR_C_like"/>
    <property type="match status" value="1"/>
</dbReference>
<gene>
    <name evidence="8" type="ORF">FEM03_21495</name>
</gene>
<feature type="domain" description="Response regulatory" evidence="7">
    <location>
        <begin position="11"/>
        <end position="127"/>
    </location>
</feature>
<dbReference type="SMART" id="SM00421">
    <property type="entry name" value="HTH_LUXR"/>
    <property type="match status" value="1"/>
</dbReference>
<evidence type="ECO:0000256" key="3">
    <source>
        <dbReference type="ARBA" id="ARBA00023125"/>
    </source>
</evidence>
<keyword evidence="2" id="KW-0805">Transcription regulation</keyword>
<evidence type="ECO:0000313" key="9">
    <source>
        <dbReference type="Proteomes" id="UP000306196"/>
    </source>
</evidence>
<comment type="caution">
    <text evidence="8">The sequence shown here is derived from an EMBL/GenBank/DDBJ whole genome shotgun (WGS) entry which is preliminary data.</text>
</comment>